<protein>
    <submittedName>
        <fullName evidence="1">Uncharacterized protein</fullName>
    </submittedName>
</protein>
<accession>A0A7C9A6Q0</accession>
<sequence length="112" mass="13222">MFIQQSIFFWAGKILLVHVFFIPVPSICPDLLEISIWVPFLPLSIWSFILKSQELGFTDSVNFICSYIERFKLLLVSVLGFILEGILEERERERWMLFYNQRAFSPCLQTPN</sequence>
<organism evidence="1">
    <name type="scientific">Opuntia streptacantha</name>
    <name type="common">Prickly pear cactus</name>
    <name type="synonym">Opuntia cardona</name>
    <dbReference type="NCBI Taxonomy" id="393608"/>
    <lineage>
        <taxon>Eukaryota</taxon>
        <taxon>Viridiplantae</taxon>
        <taxon>Streptophyta</taxon>
        <taxon>Embryophyta</taxon>
        <taxon>Tracheophyta</taxon>
        <taxon>Spermatophyta</taxon>
        <taxon>Magnoliopsida</taxon>
        <taxon>eudicotyledons</taxon>
        <taxon>Gunneridae</taxon>
        <taxon>Pentapetalae</taxon>
        <taxon>Caryophyllales</taxon>
        <taxon>Cactineae</taxon>
        <taxon>Cactaceae</taxon>
        <taxon>Opuntioideae</taxon>
        <taxon>Opuntia</taxon>
    </lineage>
</organism>
<dbReference type="EMBL" id="GISG01205596">
    <property type="protein sequence ID" value="MBA4659936.1"/>
    <property type="molecule type" value="Transcribed_RNA"/>
</dbReference>
<name>A0A7C9A6Q0_OPUST</name>
<reference evidence="1" key="1">
    <citation type="journal article" date="2013" name="J. Plant Res.">
        <title>Effect of fungi and light on seed germination of three Opuntia species from semiarid lands of central Mexico.</title>
        <authorList>
            <person name="Delgado-Sanchez P."/>
            <person name="Jimenez-Bremont J.F."/>
            <person name="Guerrero-Gonzalez Mde L."/>
            <person name="Flores J."/>
        </authorList>
    </citation>
    <scope>NUCLEOTIDE SEQUENCE</scope>
    <source>
        <tissue evidence="1">Cladode</tissue>
    </source>
</reference>
<dbReference type="AlphaFoldDB" id="A0A7C9A6Q0"/>
<evidence type="ECO:0000313" key="1">
    <source>
        <dbReference type="EMBL" id="MBA4659936.1"/>
    </source>
</evidence>
<proteinExistence type="predicted"/>
<reference evidence="1" key="2">
    <citation type="submission" date="2020-07" db="EMBL/GenBank/DDBJ databases">
        <authorList>
            <person name="Vera ALvarez R."/>
            <person name="Arias-Moreno D.M."/>
            <person name="Jimenez-Jacinto V."/>
            <person name="Jimenez-Bremont J.F."/>
            <person name="Swaminathan K."/>
            <person name="Moose S.P."/>
            <person name="Guerrero-Gonzalez M.L."/>
            <person name="Marino-Ramirez L."/>
            <person name="Landsman D."/>
            <person name="Rodriguez-Kessler M."/>
            <person name="Delgado-Sanchez P."/>
        </authorList>
    </citation>
    <scope>NUCLEOTIDE SEQUENCE</scope>
    <source>
        <tissue evidence="1">Cladode</tissue>
    </source>
</reference>